<evidence type="ECO:0000259" key="11">
    <source>
        <dbReference type="PROSITE" id="PS50109"/>
    </source>
</evidence>
<organism evidence="12 13">
    <name type="scientific">Paenibacillus eucommiae</name>
    <dbReference type="NCBI Taxonomy" id="1355755"/>
    <lineage>
        <taxon>Bacteria</taxon>
        <taxon>Bacillati</taxon>
        <taxon>Bacillota</taxon>
        <taxon>Bacilli</taxon>
        <taxon>Bacillales</taxon>
        <taxon>Paenibacillaceae</taxon>
        <taxon>Paenibacillus</taxon>
    </lineage>
</organism>
<dbReference type="EC" id="2.7.13.3" evidence="3"/>
<evidence type="ECO:0000256" key="6">
    <source>
        <dbReference type="ARBA" id="ARBA00022741"/>
    </source>
</evidence>
<accession>A0ABS4J6P6</accession>
<evidence type="ECO:0000256" key="9">
    <source>
        <dbReference type="ARBA" id="ARBA00023012"/>
    </source>
</evidence>
<keyword evidence="7 12" id="KW-0418">Kinase</keyword>
<dbReference type="Gene3D" id="3.30.565.10">
    <property type="entry name" value="Histidine kinase-like ATPase, C-terminal domain"/>
    <property type="match status" value="1"/>
</dbReference>
<dbReference type="Proteomes" id="UP001519287">
    <property type="component" value="Unassembled WGS sequence"/>
</dbReference>
<feature type="domain" description="Histidine kinase" evidence="11">
    <location>
        <begin position="366"/>
        <end position="585"/>
    </location>
</feature>
<comment type="caution">
    <text evidence="12">The sequence shown here is derived from an EMBL/GenBank/DDBJ whole genome shotgun (WGS) entry which is preliminary data.</text>
</comment>
<dbReference type="Pfam" id="PF02518">
    <property type="entry name" value="HATPase_c"/>
    <property type="match status" value="1"/>
</dbReference>
<evidence type="ECO:0000256" key="7">
    <source>
        <dbReference type="ARBA" id="ARBA00022777"/>
    </source>
</evidence>
<evidence type="ECO:0000256" key="10">
    <source>
        <dbReference type="SAM" id="Phobius"/>
    </source>
</evidence>
<feature type="transmembrane region" description="Helical" evidence="10">
    <location>
        <begin position="12"/>
        <end position="34"/>
    </location>
</feature>
<dbReference type="InterPro" id="IPR003594">
    <property type="entry name" value="HATPase_dom"/>
</dbReference>
<proteinExistence type="predicted"/>
<feature type="transmembrane region" description="Helical" evidence="10">
    <location>
        <begin position="260"/>
        <end position="283"/>
    </location>
</feature>
<evidence type="ECO:0000256" key="8">
    <source>
        <dbReference type="ARBA" id="ARBA00022840"/>
    </source>
</evidence>
<keyword evidence="8" id="KW-0067">ATP-binding</keyword>
<dbReference type="EMBL" id="JAGGLB010000035">
    <property type="protein sequence ID" value="MBP1995527.1"/>
    <property type="molecule type" value="Genomic_DNA"/>
</dbReference>
<keyword evidence="13" id="KW-1185">Reference proteome</keyword>
<reference evidence="12 13" key="1">
    <citation type="submission" date="2021-03" db="EMBL/GenBank/DDBJ databases">
        <title>Genomic Encyclopedia of Type Strains, Phase IV (KMG-IV): sequencing the most valuable type-strain genomes for metagenomic binning, comparative biology and taxonomic classification.</title>
        <authorList>
            <person name="Goeker M."/>
        </authorList>
    </citation>
    <scope>NUCLEOTIDE SEQUENCE [LARGE SCALE GENOMIC DNA]</scope>
    <source>
        <strain evidence="12 13">DSM 26048</strain>
    </source>
</reference>
<sequence>MNVKWRLTFRLIAWLAIVGLILSMLAAGALYWTYNQLSRIQAGREFESAGLYQLVQTIRTRGDDLQFDPELLEMVRQSGGWLQRIDENGKVTDAFFTPPDVPDSYGPGEFTAYWLGGSPFPYHLYLWIQEKNGVNHTLIYGLDKKDENQLQLQQLMEQGVIMGSTIRLPEELEEQIKLSGSWLQVVDAEGEELASVNTPAEAIGRFSVQELALRSVYPDRYGMKLITHYDKETGETWILSSPLPGYQPGEKPRMDPETRVLAVGIGTLLLAAMLVFVLFSYWFGHRFGSPIIHMMKWLRSLDEGSYAEPALPDGIPRSQNRLGKRKRKYRIYGDVIHSLDSLSGTLRRNERMRTETERMRDEWISGVSHDLKTPLSSIKGYAYMLEADSYDWTADEVRSFAKVILDKSLYLDDLINDLTLTYQLKSGGAAPSVEVVNMNEYMAEAVRESSNHPLYKEDSIRFMPADHPVCLALYKPWFQRIVDNLVANALLHNKEDTKLTISVQSAGNGDIIVTFTDDGEGMDEQTASRLFERYYRGLDTESRAEGTGLGMAVTKALVEGLGGMIEVNTAVGRGTSIRLVWKTEEPQ</sequence>
<name>A0ABS4J6P6_9BACL</name>
<dbReference type="InterPro" id="IPR004358">
    <property type="entry name" value="Sig_transdc_His_kin-like_C"/>
</dbReference>
<dbReference type="Pfam" id="PF00512">
    <property type="entry name" value="HisKA"/>
    <property type="match status" value="1"/>
</dbReference>
<dbReference type="InterPro" id="IPR003661">
    <property type="entry name" value="HisK_dim/P_dom"/>
</dbReference>
<dbReference type="InterPro" id="IPR036097">
    <property type="entry name" value="HisK_dim/P_sf"/>
</dbReference>
<dbReference type="CDD" id="cd00075">
    <property type="entry name" value="HATPase"/>
    <property type="match status" value="1"/>
</dbReference>
<evidence type="ECO:0000313" key="12">
    <source>
        <dbReference type="EMBL" id="MBP1995527.1"/>
    </source>
</evidence>
<dbReference type="InterPro" id="IPR036890">
    <property type="entry name" value="HATPase_C_sf"/>
</dbReference>
<evidence type="ECO:0000256" key="5">
    <source>
        <dbReference type="ARBA" id="ARBA00022679"/>
    </source>
</evidence>
<keyword evidence="6" id="KW-0547">Nucleotide-binding</keyword>
<keyword evidence="5" id="KW-0808">Transferase</keyword>
<dbReference type="CDD" id="cd00082">
    <property type="entry name" value="HisKA"/>
    <property type="match status" value="1"/>
</dbReference>
<dbReference type="PROSITE" id="PS50109">
    <property type="entry name" value="HIS_KIN"/>
    <property type="match status" value="1"/>
</dbReference>
<keyword evidence="10" id="KW-0472">Membrane</keyword>
<dbReference type="PRINTS" id="PR00344">
    <property type="entry name" value="BCTRLSENSOR"/>
</dbReference>
<gene>
    <name evidence="12" type="ORF">J2Z66_007169</name>
</gene>
<keyword evidence="9" id="KW-0902">Two-component regulatory system</keyword>
<evidence type="ECO:0000313" key="13">
    <source>
        <dbReference type="Proteomes" id="UP001519287"/>
    </source>
</evidence>
<keyword evidence="10" id="KW-0812">Transmembrane</keyword>
<dbReference type="GO" id="GO:0016301">
    <property type="term" value="F:kinase activity"/>
    <property type="evidence" value="ECO:0007669"/>
    <property type="project" value="UniProtKB-KW"/>
</dbReference>
<evidence type="ECO:0000256" key="1">
    <source>
        <dbReference type="ARBA" id="ARBA00000085"/>
    </source>
</evidence>
<protein>
    <recommendedName>
        <fullName evidence="3">histidine kinase</fullName>
        <ecNumber evidence="3">2.7.13.3</ecNumber>
    </recommendedName>
</protein>
<evidence type="ECO:0000256" key="4">
    <source>
        <dbReference type="ARBA" id="ARBA00022553"/>
    </source>
</evidence>
<evidence type="ECO:0000256" key="3">
    <source>
        <dbReference type="ARBA" id="ARBA00012438"/>
    </source>
</evidence>
<comment type="catalytic activity">
    <reaction evidence="1">
        <text>ATP + protein L-histidine = ADP + protein N-phospho-L-histidine.</text>
        <dbReference type="EC" id="2.7.13.3"/>
    </reaction>
</comment>
<dbReference type="SMART" id="SM00387">
    <property type="entry name" value="HATPase_c"/>
    <property type="match status" value="1"/>
</dbReference>
<keyword evidence="4" id="KW-0597">Phosphoprotein</keyword>
<dbReference type="InterPro" id="IPR005467">
    <property type="entry name" value="His_kinase_dom"/>
</dbReference>
<dbReference type="SUPFAM" id="SSF47384">
    <property type="entry name" value="Homodimeric domain of signal transducing histidine kinase"/>
    <property type="match status" value="1"/>
</dbReference>
<dbReference type="Gene3D" id="1.10.287.130">
    <property type="match status" value="1"/>
</dbReference>
<dbReference type="SUPFAM" id="SSF55874">
    <property type="entry name" value="ATPase domain of HSP90 chaperone/DNA topoisomerase II/histidine kinase"/>
    <property type="match status" value="1"/>
</dbReference>
<dbReference type="InterPro" id="IPR050351">
    <property type="entry name" value="BphY/WalK/GraS-like"/>
</dbReference>
<evidence type="ECO:0000256" key="2">
    <source>
        <dbReference type="ARBA" id="ARBA00004370"/>
    </source>
</evidence>
<dbReference type="PANTHER" id="PTHR45453:SF1">
    <property type="entry name" value="PHOSPHATE REGULON SENSOR PROTEIN PHOR"/>
    <property type="match status" value="1"/>
</dbReference>
<keyword evidence="10" id="KW-1133">Transmembrane helix</keyword>
<dbReference type="RefSeq" id="WP_209977321.1">
    <property type="nucleotide sequence ID" value="NZ_JAGGLB010000035.1"/>
</dbReference>
<dbReference type="SMART" id="SM00388">
    <property type="entry name" value="HisKA"/>
    <property type="match status" value="1"/>
</dbReference>
<comment type="subcellular location">
    <subcellularLocation>
        <location evidence="2">Membrane</location>
    </subcellularLocation>
</comment>
<dbReference type="PANTHER" id="PTHR45453">
    <property type="entry name" value="PHOSPHATE REGULON SENSOR PROTEIN PHOR"/>
    <property type="match status" value="1"/>
</dbReference>